<dbReference type="PANTHER" id="PTHR46029">
    <property type="entry name" value="C-TERMINAL-BINDING PROTEIN"/>
    <property type="match status" value="1"/>
</dbReference>
<proteinExistence type="predicted"/>
<dbReference type="InterPro" id="IPR051638">
    <property type="entry name" value="CTBP_dehydrogenase"/>
</dbReference>
<dbReference type="GO" id="GO:0140297">
    <property type="term" value="F:DNA-binding transcription factor binding"/>
    <property type="evidence" value="ECO:0007669"/>
    <property type="project" value="TreeGrafter"/>
</dbReference>
<dbReference type="Proteomes" id="UP001381693">
    <property type="component" value="Unassembled WGS sequence"/>
</dbReference>
<feature type="non-terminal residue" evidence="3">
    <location>
        <position position="129"/>
    </location>
</feature>
<organism evidence="3 4">
    <name type="scientific">Halocaridina rubra</name>
    <name type="common">Hawaiian red shrimp</name>
    <dbReference type="NCBI Taxonomy" id="373956"/>
    <lineage>
        <taxon>Eukaryota</taxon>
        <taxon>Metazoa</taxon>
        <taxon>Ecdysozoa</taxon>
        <taxon>Arthropoda</taxon>
        <taxon>Crustacea</taxon>
        <taxon>Multicrustacea</taxon>
        <taxon>Malacostraca</taxon>
        <taxon>Eumalacostraca</taxon>
        <taxon>Eucarida</taxon>
        <taxon>Decapoda</taxon>
        <taxon>Pleocyemata</taxon>
        <taxon>Caridea</taxon>
        <taxon>Atyoidea</taxon>
        <taxon>Atyidae</taxon>
        <taxon>Halocaridina</taxon>
    </lineage>
</organism>
<keyword evidence="4" id="KW-1185">Reference proteome</keyword>
<sequence>MDKPPGLVGSERPFSVPQAVPAPMIQPNKRARLDVRPPIPNGPGMHARPLVALLDGRDCAIEMPILKDVATVAFCDAQSTSEIHEKVLNEAVGALMWHTITLTKEDLEKFKALKVIVRIGSGIDNVDVK</sequence>
<evidence type="ECO:0000259" key="2">
    <source>
        <dbReference type="Pfam" id="PF00389"/>
    </source>
</evidence>
<dbReference type="Pfam" id="PF00389">
    <property type="entry name" value="2-Hacid_dh"/>
    <property type="match status" value="1"/>
</dbReference>
<dbReference type="PANTHER" id="PTHR46029:SF7">
    <property type="entry name" value="C-TERMINAL-BINDING PROTEIN"/>
    <property type="match status" value="1"/>
</dbReference>
<comment type="caution">
    <text evidence="3">The sequence shown here is derived from an EMBL/GenBank/DDBJ whole genome shotgun (WGS) entry which is preliminary data.</text>
</comment>
<gene>
    <name evidence="3" type="primary">CTBP1_3</name>
    <name evidence="3" type="ORF">SK128_023205</name>
</gene>
<dbReference type="GO" id="GO:0006357">
    <property type="term" value="P:regulation of transcription by RNA polymerase II"/>
    <property type="evidence" value="ECO:0007669"/>
    <property type="project" value="TreeGrafter"/>
</dbReference>
<dbReference type="GO" id="GO:0003714">
    <property type="term" value="F:transcription corepressor activity"/>
    <property type="evidence" value="ECO:0007669"/>
    <property type="project" value="TreeGrafter"/>
</dbReference>
<dbReference type="GO" id="GO:0001221">
    <property type="term" value="F:transcription coregulator binding"/>
    <property type="evidence" value="ECO:0007669"/>
    <property type="project" value="TreeGrafter"/>
</dbReference>
<evidence type="ECO:0000256" key="1">
    <source>
        <dbReference type="SAM" id="MobiDB-lite"/>
    </source>
</evidence>
<protein>
    <submittedName>
        <fullName evidence="3">C-terminal-binding protein 1</fullName>
    </submittedName>
</protein>
<feature type="region of interest" description="Disordered" evidence="1">
    <location>
        <begin position="1"/>
        <end position="21"/>
    </location>
</feature>
<name>A0AAN8XFQ3_HALRR</name>
<dbReference type="Gene3D" id="3.40.50.720">
    <property type="entry name" value="NAD(P)-binding Rossmann-like Domain"/>
    <property type="match status" value="1"/>
</dbReference>
<dbReference type="GO" id="GO:0051287">
    <property type="term" value="F:NAD binding"/>
    <property type="evidence" value="ECO:0007669"/>
    <property type="project" value="InterPro"/>
</dbReference>
<dbReference type="GO" id="GO:0003713">
    <property type="term" value="F:transcription coactivator activity"/>
    <property type="evidence" value="ECO:0007669"/>
    <property type="project" value="TreeGrafter"/>
</dbReference>
<reference evidence="3 4" key="1">
    <citation type="submission" date="2023-11" db="EMBL/GenBank/DDBJ databases">
        <title>Halocaridina rubra genome assembly.</title>
        <authorList>
            <person name="Smith C."/>
        </authorList>
    </citation>
    <scope>NUCLEOTIDE SEQUENCE [LARGE SCALE GENOMIC DNA]</scope>
    <source>
        <strain evidence="3">EP-1</strain>
        <tissue evidence="3">Whole</tissue>
    </source>
</reference>
<feature type="domain" description="D-isomer specific 2-hydroxyacid dehydrogenase catalytic" evidence="2">
    <location>
        <begin position="59"/>
        <end position="129"/>
    </location>
</feature>
<evidence type="ECO:0000313" key="3">
    <source>
        <dbReference type="EMBL" id="KAK7083311.1"/>
    </source>
</evidence>
<dbReference type="GO" id="GO:0005634">
    <property type="term" value="C:nucleus"/>
    <property type="evidence" value="ECO:0007669"/>
    <property type="project" value="TreeGrafter"/>
</dbReference>
<dbReference type="GO" id="GO:0016616">
    <property type="term" value="F:oxidoreductase activity, acting on the CH-OH group of donors, NAD or NADP as acceptor"/>
    <property type="evidence" value="ECO:0007669"/>
    <property type="project" value="InterPro"/>
</dbReference>
<dbReference type="AlphaFoldDB" id="A0AAN8XFQ3"/>
<evidence type="ECO:0000313" key="4">
    <source>
        <dbReference type="Proteomes" id="UP001381693"/>
    </source>
</evidence>
<accession>A0AAN8XFQ3</accession>
<dbReference type="EMBL" id="JAXCGZ010003582">
    <property type="protein sequence ID" value="KAK7083311.1"/>
    <property type="molecule type" value="Genomic_DNA"/>
</dbReference>
<dbReference type="SUPFAM" id="SSF52283">
    <property type="entry name" value="Formate/glycerate dehydrogenase catalytic domain-like"/>
    <property type="match status" value="1"/>
</dbReference>
<dbReference type="InterPro" id="IPR006139">
    <property type="entry name" value="D-isomer_2_OHA_DH_cat_dom"/>
</dbReference>